<dbReference type="InterPro" id="IPR053347">
    <property type="entry name" value="Axonemal_MT_stabilizer"/>
</dbReference>
<dbReference type="AlphaFoldDB" id="A0A5N5MF95"/>
<evidence type="ECO:0000313" key="2">
    <source>
        <dbReference type="Proteomes" id="UP000327468"/>
    </source>
</evidence>
<keyword evidence="2" id="KW-1185">Reference proteome</keyword>
<sequence>MDRRSSANTSSGVGHVYIHPQPLHTHSCKNAPLPPLLQRRVPGPLHYSVTSYTEHDPKPMHGVLSNVTYSKASPHWRTHFLDDLAQKLRDSRSVRLVSAPPVSEMQEQYRGRSAPYDPLEPHYRTLQALHGQLHQSSVVLPKEPALSTAHTDYRRFSRSELAPLLALDASPTHGPFPKLIPLRSYKALPSASSQPQLPRPSVPVPHGGRSSMYMDSFSVPMPPPMSSTHVAVLAGTKRTEESGRSLLQHILDVPEMYSTENQTYGKGRMVLV</sequence>
<reference evidence="1 2" key="1">
    <citation type="submission" date="2019-06" db="EMBL/GenBank/DDBJ databases">
        <title>A chromosome-scale genome assembly of the striped catfish, Pangasianodon hypophthalmus.</title>
        <authorList>
            <person name="Wen M."/>
            <person name="Zahm M."/>
            <person name="Roques C."/>
            <person name="Cabau C."/>
            <person name="Klopp C."/>
            <person name="Donnadieu C."/>
            <person name="Jouanno E."/>
            <person name="Avarre J.-C."/>
            <person name="Campet M."/>
            <person name="Ha T.T.T."/>
            <person name="Dugue R."/>
            <person name="Lampietro C."/>
            <person name="Louis A."/>
            <person name="Herpin A."/>
            <person name="Echchiki A."/>
            <person name="Berthelot C."/>
            <person name="Parey E."/>
            <person name="Roest-Crollius H."/>
            <person name="Braasch I."/>
            <person name="Postlethwait J."/>
            <person name="Bobe J."/>
            <person name="Montfort J."/>
            <person name="Bouchez O."/>
            <person name="Begum T."/>
            <person name="Schartl M."/>
            <person name="Guiguen Y."/>
        </authorList>
    </citation>
    <scope>NUCLEOTIDE SEQUENCE [LARGE SCALE GENOMIC DNA]</scope>
    <source>
        <strain evidence="1 2">Indonesia</strain>
        <tissue evidence="1">Blood</tissue>
    </source>
</reference>
<evidence type="ECO:0000313" key="1">
    <source>
        <dbReference type="EMBL" id="KAB5553662.1"/>
    </source>
</evidence>
<comment type="caution">
    <text evidence="1">The sequence shown here is derived from an EMBL/GenBank/DDBJ whole genome shotgun (WGS) entry which is preliminary data.</text>
</comment>
<name>A0A5N5MF95_PANHP</name>
<proteinExistence type="predicted"/>
<gene>
    <name evidence="1" type="ORF">PHYPO_G00041190</name>
</gene>
<protein>
    <submittedName>
        <fullName evidence="1">Uncharacterized protein</fullName>
    </submittedName>
</protein>
<organism evidence="1 2">
    <name type="scientific">Pangasianodon hypophthalmus</name>
    <name type="common">Striped catfish</name>
    <name type="synonym">Helicophagus hypophthalmus</name>
    <dbReference type="NCBI Taxonomy" id="310915"/>
    <lineage>
        <taxon>Eukaryota</taxon>
        <taxon>Metazoa</taxon>
        <taxon>Chordata</taxon>
        <taxon>Craniata</taxon>
        <taxon>Vertebrata</taxon>
        <taxon>Euteleostomi</taxon>
        <taxon>Actinopterygii</taxon>
        <taxon>Neopterygii</taxon>
        <taxon>Teleostei</taxon>
        <taxon>Ostariophysi</taxon>
        <taxon>Siluriformes</taxon>
        <taxon>Pangasiidae</taxon>
        <taxon>Pangasianodon</taxon>
    </lineage>
</organism>
<dbReference type="Proteomes" id="UP000327468">
    <property type="component" value="Chromosome 13"/>
</dbReference>
<dbReference type="PANTHER" id="PTHR37404">
    <property type="entry name" value="HCG1796489"/>
    <property type="match status" value="1"/>
</dbReference>
<dbReference type="PANTHER" id="PTHR37404:SF1">
    <property type="entry name" value="HCG1796489"/>
    <property type="match status" value="1"/>
</dbReference>
<dbReference type="EMBL" id="VFJC01000014">
    <property type="protein sequence ID" value="KAB5553662.1"/>
    <property type="molecule type" value="Genomic_DNA"/>
</dbReference>
<accession>A0A5N5MF95</accession>